<name>A0ABX1WYD7_9BACT</name>
<proteinExistence type="predicted"/>
<sequence>MGFGGSVQGMITSLRNNARPKKDIFTKGKTDKDIIHSAGKPLQYKEVSQQELSKIKDDIRLKAANERRRIVGTVLFIVIALILVFIYWTN</sequence>
<protein>
    <submittedName>
        <fullName evidence="2">Uncharacterized protein</fullName>
    </submittedName>
</protein>
<keyword evidence="3" id="KW-1185">Reference proteome</keyword>
<evidence type="ECO:0000313" key="3">
    <source>
        <dbReference type="Proteomes" id="UP000732105"/>
    </source>
</evidence>
<organism evidence="2 3">
    <name type="scientific">Marinifilum caeruleilacunae</name>
    <dbReference type="NCBI Taxonomy" id="2499076"/>
    <lineage>
        <taxon>Bacteria</taxon>
        <taxon>Pseudomonadati</taxon>
        <taxon>Bacteroidota</taxon>
        <taxon>Bacteroidia</taxon>
        <taxon>Marinilabiliales</taxon>
        <taxon>Marinifilaceae</taxon>
    </lineage>
</organism>
<keyword evidence="1" id="KW-0472">Membrane</keyword>
<evidence type="ECO:0000313" key="2">
    <source>
        <dbReference type="EMBL" id="NOU60893.1"/>
    </source>
</evidence>
<accession>A0ABX1WYD7</accession>
<feature type="transmembrane region" description="Helical" evidence="1">
    <location>
        <begin position="70"/>
        <end position="88"/>
    </location>
</feature>
<dbReference type="EMBL" id="RZNH01000024">
    <property type="protein sequence ID" value="NOU60893.1"/>
    <property type="molecule type" value="Genomic_DNA"/>
</dbReference>
<dbReference type="RefSeq" id="WP_171596166.1">
    <property type="nucleotide sequence ID" value="NZ_RZNH01000024.1"/>
</dbReference>
<keyword evidence="1" id="KW-1133">Transmembrane helix</keyword>
<dbReference type="Proteomes" id="UP000732105">
    <property type="component" value="Unassembled WGS sequence"/>
</dbReference>
<evidence type="ECO:0000256" key="1">
    <source>
        <dbReference type="SAM" id="Phobius"/>
    </source>
</evidence>
<gene>
    <name evidence="2" type="ORF">ELS83_13800</name>
</gene>
<comment type="caution">
    <text evidence="2">The sequence shown here is derived from an EMBL/GenBank/DDBJ whole genome shotgun (WGS) entry which is preliminary data.</text>
</comment>
<reference evidence="2 3" key="1">
    <citation type="submission" date="2018-12" db="EMBL/GenBank/DDBJ databases">
        <title>Marinifilum JC070 sp. nov., a marine bacterium isolated from Yongle Blue Hole in the South China Sea.</title>
        <authorList>
            <person name="Fu T."/>
        </authorList>
    </citation>
    <scope>NUCLEOTIDE SEQUENCE [LARGE SCALE GENOMIC DNA]</scope>
    <source>
        <strain evidence="2 3">JC070</strain>
    </source>
</reference>
<keyword evidence="1" id="KW-0812">Transmembrane</keyword>